<keyword evidence="2" id="KW-1185">Reference proteome</keyword>
<dbReference type="Proteomes" id="UP000694923">
    <property type="component" value="Unplaced"/>
</dbReference>
<reference evidence="3" key="1">
    <citation type="submission" date="2025-08" db="UniProtKB">
        <authorList>
            <consortium name="RefSeq"/>
        </authorList>
    </citation>
    <scope>IDENTIFICATION</scope>
</reference>
<accession>A0ABM0SJJ6</accession>
<feature type="region of interest" description="Disordered" evidence="1">
    <location>
        <begin position="1"/>
        <end position="34"/>
    </location>
</feature>
<dbReference type="GeneID" id="103610703"/>
<evidence type="ECO:0000313" key="2">
    <source>
        <dbReference type="Proteomes" id="UP000694923"/>
    </source>
</evidence>
<protein>
    <submittedName>
        <fullName evidence="3">Uncharacterized protein LOC103610703</fullName>
    </submittedName>
</protein>
<sequence length="249" mass="26972">MTAGGNVTRKCPKERSSQKSNSWGDPWAQLNPHPDQPDLRSCCVLRLQRPGHSPESLPVEFVPNRLQSERGLCNQRLVNPTVITRGAPFDPVCFGVNQESTQYPSWDSVARASLEPLPSRQAATRHPSGLPLSVTAAEGFPDPTRMRAPCHTMALASDTFCAGEAFRKLLGLGDHAVRCEDPPGGEQAPLPRCGVQRETQAKRQLGALVLLSGMCSSGAKAELFETITRNPSPKQCSVPLVSLSPRTSR</sequence>
<evidence type="ECO:0000313" key="3">
    <source>
        <dbReference type="RefSeq" id="XP_008593037.1"/>
    </source>
</evidence>
<evidence type="ECO:0000256" key="1">
    <source>
        <dbReference type="SAM" id="MobiDB-lite"/>
    </source>
</evidence>
<organism evidence="2 3">
    <name type="scientific">Galeopterus variegatus</name>
    <name type="common">Malayan flying lemur</name>
    <name type="synonym">Cynocephalus variegatus</name>
    <dbReference type="NCBI Taxonomy" id="482537"/>
    <lineage>
        <taxon>Eukaryota</taxon>
        <taxon>Metazoa</taxon>
        <taxon>Chordata</taxon>
        <taxon>Craniata</taxon>
        <taxon>Vertebrata</taxon>
        <taxon>Euteleostomi</taxon>
        <taxon>Mammalia</taxon>
        <taxon>Eutheria</taxon>
        <taxon>Euarchontoglires</taxon>
        <taxon>Dermoptera</taxon>
        <taxon>Cynocephalidae</taxon>
        <taxon>Galeopterus</taxon>
    </lineage>
</organism>
<gene>
    <name evidence="3" type="primary">LOC103610703</name>
</gene>
<proteinExistence type="predicted"/>
<name>A0ABM0SJJ6_GALVR</name>
<dbReference type="RefSeq" id="XP_008593037.1">
    <property type="nucleotide sequence ID" value="XM_008594815.1"/>
</dbReference>